<dbReference type="Pfam" id="PF00400">
    <property type="entry name" value="WD40"/>
    <property type="match status" value="3"/>
</dbReference>
<dbReference type="Gene3D" id="2.130.10.10">
    <property type="entry name" value="YVTN repeat-like/Quinoprotein amine dehydrogenase"/>
    <property type="match status" value="2"/>
</dbReference>
<name>A0A401NM93_SCYTO</name>
<evidence type="ECO:0000256" key="3">
    <source>
        <dbReference type="ARBA" id="ARBA00022737"/>
    </source>
</evidence>
<dbReference type="EMBL" id="BFAA01005166">
    <property type="protein sequence ID" value="GCB61993.1"/>
    <property type="molecule type" value="Genomic_DNA"/>
</dbReference>
<dbReference type="InterPro" id="IPR001680">
    <property type="entry name" value="WD40_rpt"/>
</dbReference>
<protein>
    <recommendedName>
        <fullName evidence="1">WD repeat-containing protein 89</fullName>
    </recommendedName>
</protein>
<dbReference type="InterPro" id="IPR036322">
    <property type="entry name" value="WD40_repeat_dom_sf"/>
</dbReference>
<accession>A0A401NM93</accession>
<keyword evidence="3" id="KW-0677">Repeat</keyword>
<dbReference type="PROSITE" id="PS50082">
    <property type="entry name" value="WD_REPEATS_2"/>
    <property type="match status" value="3"/>
</dbReference>
<dbReference type="SMART" id="SM00320">
    <property type="entry name" value="WD40"/>
    <property type="match status" value="5"/>
</dbReference>
<dbReference type="PROSITE" id="PS50294">
    <property type="entry name" value="WD_REPEATS_REGION"/>
    <property type="match status" value="1"/>
</dbReference>
<dbReference type="OMA" id="NDGPVAF"/>
<dbReference type="PANTHER" id="PTHR22889:SF0">
    <property type="entry name" value="WD REPEAT-CONTAINING PROTEIN 89"/>
    <property type="match status" value="1"/>
</dbReference>
<keyword evidence="2 4" id="KW-0853">WD repeat</keyword>
<dbReference type="InterPro" id="IPR039328">
    <property type="entry name" value="WDR89"/>
</dbReference>
<dbReference type="OrthoDB" id="25131at2759"/>
<evidence type="ECO:0000313" key="5">
    <source>
        <dbReference type="EMBL" id="GCB61993.1"/>
    </source>
</evidence>
<proteinExistence type="predicted"/>
<feature type="repeat" description="WD" evidence="4">
    <location>
        <begin position="169"/>
        <end position="211"/>
    </location>
</feature>
<dbReference type="InterPro" id="IPR015943">
    <property type="entry name" value="WD40/YVTN_repeat-like_dom_sf"/>
</dbReference>
<dbReference type="PANTHER" id="PTHR22889">
    <property type="entry name" value="WD REPEAT-CONTAINING PROTEIN 89"/>
    <property type="match status" value="1"/>
</dbReference>
<keyword evidence="6" id="KW-1185">Reference proteome</keyword>
<evidence type="ECO:0000256" key="1">
    <source>
        <dbReference type="ARBA" id="ARBA00021125"/>
    </source>
</evidence>
<evidence type="ECO:0000256" key="4">
    <source>
        <dbReference type="PROSITE-ProRule" id="PRU00221"/>
    </source>
</evidence>
<dbReference type="AlphaFoldDB" id="A0A401NM93"/>
<feature type="repeat" description="WD" evidence="4">
    <location>
        <begin position="67"/>
        <end position="103"/>
    </location>
</feature>
<evidence type="ECO:0000256" key="2">
    <source>
        <dbReference type="ARBA" id="ARBA00022574"/>
    </source>
</evidence>
<feature type="repeat" description="WD" evidence="4">
    <location>
        <begin position="320"/>
        <end position="361"/>
    </location>
</feature>
<gene>
    <name evidence="5" type="ORF">scyTo_0011410</name>
</gene>
<dbReference type="SUPFAM" id="SSF50978">
    <property type="entry name" value="WD40 repeat-like"/>
    <property type="match status" value="1"/>
</dbReference>
<dbReference type="Proteomes" id="UP000288216">
    <property type="component" value="Unassembled WGS sequence"/>
</dbReference>
<reference evidence="5 6" key="1">
    <citation type="journal article" date="2018" name="Nat. Ecol. Evol.">
        <title>Shark genomes provide insights into elasmobranch evolution and the origin of vertebrates.</title>
        <authorList>
            <person name="Hara Y"/>
            <person name="Yamaguchi K"/>
            <person name="Onimaru K"/>
            <person name="Kadota M"/>
            <person name="Koyanagi M"/>
            <person name="Keeley SD"/>
            <person name="Tatsumi K"/>
            <person name="Tanaka K"/>
            <person name="Motone F"/>
            <person name="Kageyama Y"/>
            <person name="Nozu R"/>
            <person name="Adachi N"/>
            <person name="Nishimura O"/>
            <person name="Nakagawa R"/>
            <person name="Tanegashima C"/>
            <person name="Kiyatake I"/>
            <person name="Matsumoto R"/>
            <person name="Murakumo K"/>
            <person name="Nishida K"/>
            <person name="Terakita A"/>
            <person name="Kuratani S"/>
            <person name="Sato K"/>
            <person name="Hyodo S Kuraku.S."/>
        </authorList>
    </citation>
    <scope>NUCLEOTIDE SEQUENCE [LARGE SCALE GENOMIC DNA]</scope>
</reference>
<comment type="caution">
    <text evidence="5">The sequence shown here is derived from an EMBL/GenBank/DDBJ whole genome shotgun (WGS) entry which is preliminary data.</text>
</comment>
<dbReference type="STRING" id="75743.A0A401NM93"/>
<evidence type="ECO:0000313" key="6">
    <source>
        <dbReference type="Proteomes" id="UP000288216"/>
    </source>
</evidence>
<organism evidence="5 6">
    <name type="scientific">Scyliorhinus torazame</name>
    <name type="common">Cloudy catshark</name>
    <name type="synonym">Catulus torazame</name>
    <dbReference type="NCBI Taxonomy" id="75743"/>
    <lineage>
        <taxon>Eukaryota</taxon>
        <taxon>Metazoa</taxon>
        <taxon>Chordata</taxon>
        <taxon>Craniata</taxon>
        <taxon>Vertebrata</taxon>
        <taxon>Chondrichthyes</taxon>
        <taxon>Elasmobranchii</taxon>
        <taxon>Galeomorphii</taxon>
        <taxon>Galeoidea</taxon>
        <taxon>Carcharhiniformes</taxon>
        <taxon>Scyliorhinidae</taxon>
        <taxon>Scyliorhinus</taxon>
    </lineage>
</organism>
<sequence>MAEIETCFNNLCIAKRSTHTTEDLTYLLDIDCLKVPTGQSSQLVAVSCSNHCVRVYNKQTLTLVQQFQGHTSPISGIRFAQTSDQLLFSASCDGTVKCWDVRSPCTDAAQTYKGYPNNVFISFDISCNDLIICAGTEKVKEDTFMVFWDARRGTNAISPGGREPLGVYSETHNDDITQVRFHPSNPNKVASGSTDGLVNIFDISQETEDDALLATCNSDSSVSFVGWSGKELEQIFCMTHDEGFYLWDLAHLHNDEPITLMKIHDARESLKLDSANLDYLIGGFYHGNTEKLLVLGGTQTGKLHLLNCDAGSLAHLCTLRDRHSAVVRAFHWDSEDHSLLTCGEDAQLFLWKSDATELTAERKTLMKLPSDVHRKMRVHHKNAYKNKCDMQTTPHT</sequence>